<dbReference type="Proteomes" id="UP001597201">
    <property type="component" value="Unassembled WGS sequence"/>
</dbReference>
<evidence type="ECO:0000313" key="11">
    <source>
        <dbReference type="Proteomes" id="UP001597201"/>
    </source>
</evidence>
<dbReference type="InterPro" id="IPR036942">
    <property type="entry name" value="Beta-barrel_TonB_sf"/>
</dbReference>
<evidence type="ECO:0000256" key="7">
    <source>
        <dbReference type="ARBA" id="ARBA00023237"/>
    </source>
</evidence>
<protein>
    <submittedName>
        <fullName evidence="10">TonB-dependent receptor domain-containing protein</fullName>
    </submittedName>
</protein>
<keyword evidence="3" id="KW-1134">Transmembrane beta strand</keyword>
<dbReference type="PANTHER" id="PTHR30069">
    <property type="entry name" value="TONB-DEPENDENT OUTER MEMBRANE RECEPTOR"/>
    <property type="match status" value="1"/>
</dbReference>
<dbReference type="EMBL" id="JBHTMY010000002">
    <property type="protein sequence ID" value="MFD1314769.1"/>
    <property type="molecule type" value="Genomic_DNA"/>
</dbReference>
<evidence type="ECO:0000256" key="6">
    <source>
        <dbReference type="ARBA" id="ARBA00023136"/>
    </source>
</evidence>
<dbReference type="Pfam" id="PF13620">
    <property type="entry name" value="CarboxypepD_reg"/>
    <property type="match status" value="1"/>
</dbReference>
<keyword evidence="7" id="KW-0998">Cell outer membrane</keyword>
<keyword evidence="5 8" id="KW-0732">Signal</keyword>
<name>A0ABW3XZL7_9FLAO</name>
<accession>A0ABW3XZL7</accession>
<feature type="signal peptide" evidence="8">
    <location>
        <begin position="1"/>
        <end position="18"/>
    </location>
</feature>
<keyword evidence="6" id="KW-0472">Membrane</keyword>
<evidence type="ECO:0000256" key="2">
    <source>
        <dbReference type="ARBA" id="ARBA00022448"/>
    </source>
</evidence>
<proteinExistence type="predicted"/>
<keyword evidence="11" id="KW-1185">Reference proteome</keyword>
<dbReference type="InterPro" id="IPR039426">
    <property type="entry name" value="TonB-dep_rcpt-like"/>
</dbReference>
<dbReference type="RefSeq" id="WP_377176691.1">
    <property type="nucleotide sequence ID" value="NZ_JBHTMY010000002.1"/>
</dbReference>
<evidence type="ECO:0000256" key="1">
    <source>
        <dbReference type="ARBA" id="ARBA00004571"/>
    </source>
</evidence>
<dbReference type="SUPFAM" id="SSF56935">
    <property type="entry name" value="Porins"/>
    <property type="match status" value="1"/>
</dbReference>
<evidence type="ECO:0000313" key="10">
    <source>
        <dbReference type="EMBL" id="MFD1314769.1"/>
    </source>
</evidence>
<evidence type="ECO:0000256" key="8">
    <source>
        <dbReference type="SAM" id="SignalP"/>
    </source>
</evidence>
<gene>
    <name evidence="10" type="ORF">ACFQ39_04000</name>
</gene>
<dbReference type="Pfam" id="PF14905">
    <property type="entry name" value="OMP_b-brl_3"/>
    <property type="match status" value="1"/>
</dbReference>
<evidence type="ECO:0000256" key="4">
    <source>
        <dbReference type="ARBA" id="ARBA00022692"/>
    </source>
</evidence>
<comment type="caution">
    <text evidence="10">The sequence shown here is derived from an EMBL/GenBank/DDBJ whole genome shotgun (WGS) entry which is preliminary data.</text>
</comment>
<feature type="chain" id="PRO_5046400826" evidence="8">
    <location>
        <begin position="19"/>
        <end position="814"/>
    </location>
</feature>
<dbReference type="PANTHER" id="PTHR30069:SF29">
    <property type="entry name" value="HEMOGLOBIN AND HEMOGLOBIN-HAPTOGLOBIN-BINDING PROTEIN 1-RELATED"/>
    <property type="match status" value="1"/>
</dbReference>
<keyword evidence="4" id="KW-0812">Transmembrane</keyword>
<sequence>MKALFIFLALICQLKAVATPSLLIQQKNCRIKGTVIDSSTKETIAFATVVIYDKNKKSIGGVISGEQGDFELENIPTGQYTVEVQFIGYNTYSADLVVKSGVPEIDLGTISITNIGQSLDEVTIKADKPLYVQKVDRTVINVQSSILSSGSTALEVLERSPGVLVNRQSNSISLVGKEGLMVMINGKISYMPQASIVQMLEGMSSDNIESIELITTPPANLDAEGNAGFINIVLKKQQDIGVNGSYSLSAGIGNGTTTQDNINFNYRKNKINLFGNYSFLRRNQKQIFKLGREATDEFGNIRDLSTTSYRDPVQRNHSLRFGMDYELTEKTILGVIIDAYDQKWTMDALSESYDTENDELLSFVELDVEERNQWSHIGGNFNFKHNFKEKEYLNMDIDYLYFYNENPTDYVNDFYDGQNNFLYQELTKSDKTTPLNTFVTNVDYSNQLTERIKLESGAKASFSSFENDIVVANFKGDDFVEDPTLTNRSDLGEKIFAIYSSVDYKLSEKTSAKVGLRFEQTDTKLTSDTEGIVVDRNYGELFPSVFLSHNVNDSLSFNVSYSRRISRPTFNDMAPFVIFFDPNTFFSGNPGVQPSISNGFNLGTNYKSVLLSAQYTIEDGTIARFQQQYDEVNDRLIYVSGNIDETKTFSLTLGLPVKITNWWKTQNTFIFINTQVQNTIEDVTYNYDQNTFNINSTQQFKFSETMTSEVNISYNGPSISGAIKAKSRFFMNFGIQKKFGEKWGTLRFNVNDIFDSLKFQATQDLPEENIKAWADIDFSNRTFVLTYTRNFGNSKLKSARQRETGAEEERNRVN</sequence>
<keyword evidence="10" id="KW-0675">Receptor</keyword>
<feature type="domain" description="Outer membrane protein beta-barrel" evidence="9">
    <location>
        <begin position="385"/>
        <end position="787"/>
    </location>
</feature>
<comment type="subcellular location">
    <subcellularLocation>
        <location evidence="1">Cell outer membrane</location>
        <topology evidence="1">Multi-pass membrane protein</topology>
    </subcellularLocation>
</comment>
<evidence type="ECO:0000256" key="5">
    <source>
        <dbReference type="ARBA" id="ARBA00022729"/>
    </source>
</evidence>
<evidence type="ECO:0000256" key="3">
    <source>
        <dbReference type="ARBA" id="ARBA00022452"/>
    </source>
</evidence>
<dbReference type="InterPro" id="IPR041700">
    <property type="entry name" value="OMP_b-brl_3"/>
</dbReference>
<dbReference type="SUPFAM" id="SSF49464">
    <property type="entry name" value="Carboxypeptidase regulatory domain-like"/>
    <property type="match status" value="1"/>
</dbReference>
<reference evidence="11" key="1">
    <citation type="journal article" date="2019" name="Int. J. Syst. Evol. Microbiol.">
        <title>The Global Catalogue of Microorganisms (GCM) 10K type strain sequencing project: providing services to taxonomists for standard genome sequencing and annotation.</title>
        <authorList>
            <consortium name="The Broad Institute Genomics Platform"/>
            <consortium name="The Broad Institute Genome Sequencing Center for Infectious Disease"/>
            <person name="Wu L."/>
            <person name="Ma J."/>
        </authorList>
    </citation>
    <scope>NUCLEOTIDE SEQUENCE [LARGE SCALE GENOMIC DNA]</scope>
    <source>
        <strain evidence="11">CCUG 61485</strain>
    </source>
</reference>
<keyword evidence="2" id="KW-0813">Transport</keyword>
<organism evidence="10 11">
    <name type="scientific">Namhaeicola litoreus</name>
    <dbReference type="NCBI Taxonomy" id="1052145"/>
    <lineage>
        <taxon>Bacteria</taxon>
        <taxon>Pseudomonadati</taxon>
        <taxon>Bacteroidota</taxon>
        <taxon>Flavobacteriia</taxon>
        <taxon>Flavobacteriales</taxon>
        <taxon>Flavobacteriaceae</taxon>
        <taxon>Namhaeicola</taxon>
    </lineage>
</organism>
<dbReference type="Gene3D" id="2.40.170.20">
    <property type="entry name" value="TonB-dependent receptor, beta-barrel domain"/>
    <property type="match status" value="1"/>
</dbReference>
<evidence type="ECO:0000259" key="9">
    <source>
        <dbReference type="Pfam" id="PF14905"/>
    </source>
</evidence>
<dbReference type="Gene3D" id="2.60.40.1120">
    <property type="entry name" value="Carboxypeptidase-like, regulatory domain"/>
    <property type="match status" value="1"/>
</dbReference>
<dbReference type="InterPro" id="IPR008969">
    <property type="entry name" value="CarboxyPept-like_regulatory"/>
</dbReference>